<protein>
    <recommendedName>
        <fullName evidence="2">3-keto-alpha-glucoside-1,2-lyase/3-keto-2-hydroxy-glucal hydratase domain-containing protein</fullName>
    </recommendedName>
</protein>
<gene>
    <name evidence="3" type="ORF">SAMN05216290_3264</name>
</gene>
<feature type="signal peptide" evidence="1">
    <location>
        <begin position="1"/>
        <end position="21"/>
    </location>
</feature>
<feature type="chain" id="PRO_5011761249" description="3-keto-alpha-glucoside-1,2-lyase/3-keto-2-hydroxy-glucal hydratase domain-containing protein" evidence="1">
    <location>
        <begin position="22"/>
        <end position="246"/>
    </location>
</feature>
<reference evidence="4" key="1">
    <citation type="submission" date="2016-10" db="EMBL/GenBank/DDBJ databases">
        <authorList>
            <person name="Varghese N."/>
            <person name="Submissions S."/>
        </authorList>
    </citation>
    <scope>NUCLEOTIDE SEQUENCE [LARGE SCALE GENOMIC DNA]</scope>
    <source>
        <strain evidence="4">CGMCC 1.12402</strain>
    </source>
</reference>
<dbReference type="EMBL" id="FOIR01000003">
    <property type="protein sequence ID" value="SEW37118.1"/>
    <property type="molecule type" value="Genomic_DNA"/>
</dbReference>
<keyword evidence="1" id="KW-0732">Signal</keyword>
<accession>A0A1I0R8J7</accession>
<dbReference type="Proteomes" id="UP000199437">
    <property type="component" value="Unassembled WGS sequence"/>
</dbReference>
<dbReference type="STRING" id="1267423.SAMN05216290_3264"/>
<dbReference type="Gene3D" id="2.60.120.560">
    <property type="entry name" value="Exo-inulinase, domain 1"/>
    <property type="match status" value="1"/>
</dbReference>
<dbReference type="AlphaFoldDB" id="A0A1I0R8J7"/>
<feature type="domain" description="3-keto-alpha-glucoside-1,2-lyase/3-keto-2-hydroxy-glucal hydratase" evidence="2">
    <location>
        <begin position="39"/>
        <end position="244"/>
    </location>
</feature>
<evidence type="ECO:0000313" key="4">
    <source>
        <dbReference type="Proteomes" id="UP000199437"/>
    </source>
</evidence>
<dbReference type="GO" id="GO:0016787">
    <property type="term" value="F:hydrolase activity"/>
    <property type="evidence" value="ECO:0007669"/>
    <property type="project" value="InterPro"/>
</dbReference>
<dbReference type="RefSeq" id="WP_090259842.1">
    <property type="nucleotide sequence ID" value="NZ_FOIR01000003.1"/>
</dbReference>
<evidence type="ECO:0000256" key="1">
    <source>
        <dbReference type="SAM" id="SignalP"/>
    </source>
</evidence>
<dbReference type="GeneID" id="99987942"/>
<dbReference type="OrthoDB" id="9806233at2"/>
<proteinExistence type="predicted"/>
<sequence>MNSRLSTVLLITLIAALTACGGAKKENTETADVKSAESEWITLFNGETFDGWKTYGKEGIPEAWTIVDGALVCNAGIGEENVGFSSESLMTTTQYGNFEFELEYKIAKGGNSGIFYHVVEADSLGFDFMTGPEYQVLDDEFSRSESEAFKMVASNYAMQAPAATKKPNPYMQWNKVKIVYNNGHVEHWFNGEKVLEFEEGSDEWKAIKAESKWANTDTYAAFKKGAFSLQNHGDEVHYRNIRVKAL</sequence>
<dbReference type="InterPro" id="IPR010496">
    <property type="entry name" value="AL/BT2_dom"/>
</dbReference>
<keyword evidence="4" id="KW-1185">Reference proteome</keyword>
<name>A0A1I0R8J7_9BACT</name>
<evidence type="ECO:0000259" key="2">
    <source>
        <dbReference type="Pfam" id="PF06439"/>
    </source>
</evidence>
<organism evidence="3 4">
    <name type="scientific">Roseivirga pacifica</name>
    <dbReference type="NCBI Taxonomy" id="1267423"/>
    <lineage>
        <taxon>Bacteria</taxon>
        <taxon>Pseudomonadati</taxon>
        <taxon>Bacteroidota</taxon>
        <taxon>Cytophagia</taxon>
        <taxon>Cytophagales</taxon>
        <taxon>Roseivirgaceae</taxon>
        <taxon>Roseivirga</taxon>
    </lineage>
</organism>
<dbReference type="Pfam" id="PF06439">
    <property type="entry name" value="3keto-disac_hyd"/>
    <property type="match status" value="1"/>
</dbReference>
<dbReference type="PROSITE" id="PS51257">
    <property type="entry name" value="PROKAR_LIPOPROTEIN"/>
    <property type="match status" value="1"/>
</dbReference>
<evidence type="ECO:0000313" key="3">
    <source>
        <dbReference type="EMBL" id="SEW37118.1"/>
    </source>
</evidence>